<dbReference type="EMBL" id="MHCU01000051">
    <property type="protein sequence ID" value="OGY27012.1"/>
    <property type="molecule type" value="Genomic_DNA"/>
</dbReference>
<dbReference type="Pfam" id="PF18924">
    <property type="entry name" value="DUF5674"/>
    <property type="match status" value="1"/>
</dbReference>
<organism evidence="1 2">
    <name type="scientific">Candidatus Woykebacteria bacterium RBG_19FT_COMBO_43_10</name>
    <dbReference type="NCBI Taxonomy" id="1802598"/>
    <lineage>
        <taxon>Bacteria</taxon>
        <taxon>Candidatus Woykeibacteriota</taxon>
    </lineage>
</organism>
<comment type="caution">
    <text evidence="1">The sequence shown here is derived from an EMBL/GenBank/DDBJ whole genome shotgun (WGS) entry which is preliminary data.</text>
</comment>
<evidence type="ECO:0000313" key="1">
    <source>
        <dbReference type="EMBL" id="OGY27012.1"/>
    </source>
</evidence>
<gene>
    <name evidence="1" type="ORF">A2Z42_02445</name>
</gene>
<evidence type="ECO:0000313" key="2">
    <source>
        <dbReference type="Proteomes" id="UP000176645"/>
    </source>
</evidence>
<proteinExistence type="predicted"/>
<dbReference type="InterPro" id="IPR043731">
    <property type="entry name" value="DUF5674"/>
</dbReference>
<sequence length="125" mass="14448">MQIVGRSCSIFYVIITKTVPFTKEEIKKVAEEFETYIKTVIDLDKKSCSAGANRHFESEKIMLEQDSRQRDIWGGGIDLETKAIDANAMINIRPKDNNNSNELLDSGKRKKFEDLTKYFFEVVFK</sequence>
<dbReference type="Proteomes" id="UP000176645">
    <property type="component" value="Unassembled WGS sequence"/>
</dbReference>
<protein>
    <submittedName>
        <fullName evidence="1">Uncharacterized protein</fullName>
    </submittedName>
</protein>
<accession>A0A1G1WH23</accession>
<name>A0A1G1WH23_9BACT</name>
<dbReference type="AlphaFoldDB" id="A0A1G1WH23"/>
<reference evidence="1 2" key="1">
    <citation type="journal article" date="2016" name="Nat. Commun.">
        <title>Thousands of microbial genomes shed light on interconnected biogeochemical processes in an aquifer system.</title>
        <authorList>
            <person name="Anantharaman K."/>
            <person name="Brown C.T."/>
            <person name="Hug L.A."/>
            <person name="Sharon I."/>
            <person name="Castelle C.J."/>
            <person name="Probst A.J."/>
            <person name="Thomas B.C."/>
            <person name="Singh A."/>
            <person name="Wilkins M.J."/>
            <person name="Karaoz U."/>
            <person name="Brodie E.L."/>
            <person name="Williams K.H."/>
            <person name="Hubbard S.S."/>
            <person name="Banfield J.F."/>
        </authorList>
    </citation>
    <scope>NUCLEOTIDE SEQUENCE [LARGE SCALE GENOMIC DNA]</scope>
</reference>